<gene>
    <name evidence="1" type="ORF">RGQ15_19560</name>
</gene>
<protein>
    <recommendedName>
        <fullName evidence="3">DUF1214 domain-containing protein</fullName>
    </recommendedName>
</protein>
<evidence type="ECO:0000313" key="1">
    <source>
        <dbReference type="EMBL" id="MDS9469761.1"/>
    </source>
</evidence>
<accession>A0ABU2HXL8</accession>
<dbReference type="SUPFAM" id="SSF160935">
    <property type="entry name" value="VPA0735-like"/>
    <property type="match status" value="1"/>
</dbReference>
<organism evidence="1 2">
    <name type="scientific">Paracoccus aurantius</name>
    <dbReference type="NCBI Taxonomy" id="3073814"/>
    <lineage>
        <taxon>Bacteria</taxon>
        <taxon>Pseudomonadati</taxon>
        <taxon>Pseudomonadota</taxon>
        <taxon>Alphaproteobacteria</taxon>
        <taxon>Rhodobacterales</taxon>
        <taxon>Paracoccaceae</taxon>
        <taxon>Paracoccus</taxon>
    </lineage>
</organism>
<reference evidence="2" key="1">
    <citation type="submission" date="2023-07" db="EMBL/GenBank/DDBJ databases">
        <title>Paracoccus sp. MBLB3053 whole genome sequence.</title>
        <authorList>
            <person name="Hwang C.Y."/>
            <person name="Cho E.-S."/>
            <person name="Seo M.-J."/>
        </authorList>
    </citation>
    <scope>NUCLEOTIDE SEQUENCE [LARGE SCALE GENOMIC DNA]</scope>
    <source>
        <strain evidence="2">MBLB3053</strain>
    </source>
</reference>
<keyword evidence="2" id="KW-1185">Reference proteome</keyword>
<dbReference type="RefSeq" id="WP_311162484.1">
    <property type="nucleotide sequence ID" value="NZ_JAVQLW010000004.1"/>
</dbReference>
<evidence type="ECO:0000313" key="2">
    <source>
        <dbReference type="Proteomes" id="UP001269144"/>
    </source>
</evidence>
<proteinExistence type="predicted"/>
<comment type="caution">
    <text evidence="1">The sequence shown here is derived from an EMBL/GenBank/DDBJ whole genome shotgun (WGS) entry which is preliminary data.</text>
</comment>
<sequence>MIAFEDAEGEALSGDQSCTLDLPADLFWSVTLCEAENASGLDIGQPFPSLGKLNGPCCADRTPS</sequence>
<dbReference type="Proteomes" id="UP001269144">
    <property type="component" value="Unassembled WGS sequence"/>
</dbReference>
<dbReference type="EMBL" id="JAVQLW010000004">
    <property type="protein sequence ID" value="MDS9469761.1"/>
    <property type="molecule type" value="Genomic_DNA"/>
</dbReference>
<name>A0ABU2HXL8_9RHOB</name>
<evidence type="ECO:0008006" key="3">
    <source>
        <dbReference type="Google" id="ProtNLM"/>
    </source>
</evidence>